<reference evidence="2" key="1">
    <citation type="submission" date="2019-08" db="EMBL/GenBank/DDBJ databases">
        <authorList>
            <person name="Kucharzyk K."/>
            <person name="Murdoch R.W."/>
            <person name="Higgins S."/>
            <person name="Loffler F."/>
        </authorList>
    </citation>
    <scope>NUCLEOTIDE SEQUENCE</scope>
</reference>
<protein>
    <submittedName>
        <fullName evidence="2">Uncharacterized protein</fullName>
    </submittedName>
</protein>
<keyword evidence="1" id="KW-0812">Transmembrane</keyword>
<accession>A0A644T163</accession>
<evidence type="ECO:0000313" key="2">
    <source>
        <dbReference type="EMBL" id="MPL60645.1"/>
    </source>
</evidence>
<organism evidence="2">
    <name type="scientific">bioreactor metagenome</name>
    <dbReference type="NCBI Taxonomy" id="1076179"/>
    <lineage>
        <taxon>unclassified sequences</taxon>
        <taxon>metagenomes</taxon>
        <taxon>ecological metagenomes</taxon>
    </lineage>
</organism>
<evidence type="ECO:0000256" key="1">
    <source>
        <dbReference type="SAM" id="Phobius"/>
    </source>
</evidence>
<sequence>MMLLIIETVLRRFLLYYLGIFAIYLIGPKLYIFKYYIFFCNKKRENDNSVETYGM</sequence>
<gene>
    <name evidence="2" type="ORF">SDC9_06206</name>
</gene>
<dbReference type="AlphaFoldDB" id="A0A644T163"/>
<feature type="transmembrane region" description="Helical" evidence="1">
    <location>
        <begin position="14"/>
        <end position="33"/>
    </location>
</feature>
<keyword evidence="1" id="KW-0472">Membrane</keyword>
<keyword evidence="1" id="KW-1133">Transmembrane helix</keyword>
<comment type="caution">
    <text evidence="2">The sequence shown here is derived from an EMBL/GenBank/DDBJ whole genome shotgun (WGS) entry which is preliminary data.</text>
</comment>
<proteinExistence type="predicted"/>
<dbReference type="EMBL" id="VSSQ01000012">
    <property type="protein sequence ID" value="MPL60645.1"/>
    <property type="molecule type" value="Genomic_DNA"/>
</dbReference>
<name>A0A644T163_9ZZZZ</name>